<dbReference type="PANTHER" id="PTHR34703:SF1">
    <property type="entry name" value="ANTIPORTER SUBUNIT MNHG2-RELATED"/>
    <property type="match status" value="1"/>
</dbReference>
<dbReference type="InterPro" id="IPR005133">
    <property type="entry name" value="PhaG_MnhG_YufB"/>
</dbReference>
<reference evidence="2 3" key="1">
    <citation type="submission" date="2018-10" db="EMBL/GenBank/DDBJ databases">
        <authorList>
            <person name="Criscuolo A."/>
        </authorList>
    </citation>
    <scope>NUCLEOTIDE SEQUENCE [LARGE SCALE GENOMIC DNA]</scope>
    <source>
        <strain evidence="2">DnA1</strain>
    </source>
</reference>
<evidence type="ECO:0000313" key="2">
    <source>
        <dbReference type="EMBL" id="VCU69679.1"/>
    </source>
</evidence>
<keyword evidence="1" id="KW-1133">Transmembrane helix</keyword>
<feature type="transmembrane region" description="Helical" evidence="1">
    <location>
        <begin position="46"/>
        <end position="65"/>
    </location>
</feature>
<dbReference type="GO" id="GO:0015385">
    <property type="term" value="F:sodium:proton antiporter activity"/>
    <property type="evidence" value="ECO:0007669"/>
    <property type="project" value="TreeGrafter"/>
</dbReference>
<keyword evidence="1" id="KW-0472">Membrane</keyword>
<dbReference type="EMBL" id="UWPJ01000015">
    <property type="protein sequence ID" value="VCU69679.1"/>
    <property type="molecule type" value="Genomic_DNA"/>
</dbReference>
<accession>A0A3P4B047</accession>
<keyword evidence="3" id="KW-1185">Reference proteome</keyword>
<evidence type="ECO:0000313" key="3">
    <source>
        <dbReference type="Proteomes" id="UP000277294"/>
    </source>
</evidence>
<dbReference type="Proteomes" id="UP000277294">
    <property type="component" value="Unassembled WGS sequence"/>
</dbReference>
<feature type="transmembrane region" description="Helical" evidence="1">
    <location>
        <begin position="77"/>
        <end position="99"/>
    </location>
</feature>
<sequence>MNEAASLPIWAEILTSLLLVGGGLLTLIGCLGLWRFHSFYQRLHGPTLGATMGLVAILLASMLYFSTTDGGPALHEILIAVFLTMTVPATTLMLARAALYRHRRAGKTVPAPQYLDDRRFTTDDIDDEHYYDVESIKVADGKPNGRHGGRPGED</sequence>
<dbReference type="NCBIfam" id="TIGR01300">
    <property type="entry name" value="CPA3_mnhG_phaG"/>
    <property type="match status" value="1"/>
</dbReference>
<dbReference type="RefSeq" id="WP_124079191.1">
    <property type="nucleotide sequence ID" value="NZ_UWPJ01000015.1"/>
</dbReference>
<dbReference type="Pfam" id="PF03334">
    <property type="entry name" value="PhaG_MnhG_YufB"/>
    <property type="match status" value="1"/>
</dbReference>
<keyword evidence="1" id="KW-0812">Transmembrane</keyword>
<dbReference type="AlphaFoldDB" id="A0A3P4B047"/>
<protein>
    <submittedName>
        <fullName evidence="2">Na(+)/H(+) antiporter subunit G</fullName>
    </submittedName>
</protein>
<feature type="transmembrane region" description="Helical" evidence="1">
    <location>
        <begin position="13"/>
        <end position="34"/>
    </location>
</feature>
<evidence type="ECO:0000256" key="1">
    <source>
        <dbReference type="SAM" id="Phobius"/>
    </source>
</evidence>
<name>A0A3P4B047_9BURK</name>
<gene>
    <name evidence="2" type="primary">mrpG</name>
    <name evidence="2" type="ORF">PIGHUM_01742</name>
</gene>
<dbReference type="OrthoDB" id="9813804at2"/>
<organism evidence="2 3">
    <name type="scientific">Pigmentiphaga humi</name>
    <dbReference type="NCBI Taxonomy" id="2478468"/>
    <lineage>
        <taxon>Bacteria</taxon>
        <taxon>Pseudomonadati</taxon>
        <taxon>Pseudomonadota</taxon>
        <taxon>Betaproteobacteria</taxon>
        <taxon>Burkholderiales</taxon>
        <taxon>Alcaligenaceae</taxon>
        <taxon>Pigmentiphaga</taxon>
    </lineage>
</organism>
<proteinExistence type="predicted"/>
<dbReference type="PANTHER" id="PTHR34703">
    <property type="entry name" value="ANTIPORTER SUBUNIT MNHG2-RELATED"/>
    <property type="match status" value="1"/>
</dbReference>